<name>A0A483K5C0_9ENTR</name>
<proteinExistence type="predicted"/>
<sequence>MNIRLVGKLSAWAVLLMSFNVFAVSPAPRFSDETLSMQQQKAIGQVAAQYLSSHPDVLLSVLEKLCTEERMKMQCGKNINNAAISHYPDSPVGHQDDGVCHACLLAKN</sequence>
<accession>A0A483K5C0</accession>
<protein>
    <recommendedName>
        <fullName evidence="3">Secreted protein</fullName>
    </recommendedName>
</protein>
<dbReference type="EMBL" id="SDCO01000016">
    <property type="protein sequence ID" value="TCX59116.1"/>
    <property type="molecule type" value="Genomic_DNA"/>
</dbReference>
<organism evidence="2">
    <name type="scientific">Klebsiella quasipneumoniae</name>
    <dbReference type="NCBI Taxonomy" id="1463165"/>
    <lineage>
        <taxon>Bacteria</taxon>
        <taxon>Pseudomonadati</taxon>
        <taxon>Pseudomonadota</taxon>
        <taxon>Gammaproteobacteria</taxon>
        <taxon>Enterobacterales</taxon>
        <taxon>Enterobacteriaceae</taxon>
        <taxon>Klebsiella/Raoultella group</taxon>
        <taxon>Klebsiella</taxon>
        <taxon>Klebsiella pneumoniae complex</taxon>
    </lineage>
</organism>
<comment type="caution">
    <text evidence="2">The sequence shown here is derived from an EMBL/GenBank/DDBJ whole genome shotgun (WGS) entry which is preliminary data.</text>
</comment>
<evidence type="ECO:0000313" key="2">
    <source>
        <dbReference type="EMBL" id="TCX59116.1"/>
    </source>
</evidence>
<feature type="signal peptide" evidence="1">
    <location>
        <begin position="1"/>
        <end position="23"/>
    </location>
</feature>
<gene>
    <name evidence="2" type="ORF">ETE84_21310</name>
</gene>
<keyword evidence="1" id="KW-0732">Signal</keyword>
<reference evidence="2" key="1">
    <citation type="submission" date="2019-01" db="EMBL/GenBank/DDBJ databases">
        <authorList>
            <person name="Lista F."/>
            <person name="Anselmo A."/>
        </authorList>
    </citation>
    <scope>NUCLEOTIDE SEQUENCE</scope>
    <source>
        <strain evidence="2">8S</strain>
    </source>
</reference>
<dbReference type="AlphaFoldDB" id="A0A483K5C0"/>
<feature type="chain" id="PRO_5019809302" description="Secreted protein" evidence="1">
    <location>
        <begin position="24"/>
        <end position="108"/>
    </location>
</feature>
<evidence type="ECO:0000256" key="1">
    <source>
        <dbReference type="SAM" id="SignalP"/>
    </source>
</evidence>
<evidence type="ECO:0008006" key="3">
    <source>
        <dbReference type="Google" id="ProtNLM"/>
    </source>
</evidence>